<dbReference type="InterPro" id="IPR005000">
    <property type="entry name" value="Aldolase/citrate-lyase_domain"/>
</dbReference>
<dbReference type="EMBL" id="CP122566">
    <property type="protein sequence ID" value="WGH92734.1"/>
    <property type="molecule type" value="Genomic_DNA"/>
</dbReference>
<keyword evidence="3 5" id="KW-0456">Lyase</keyword>
<dbReference type="PANTHER" id="PTHR30502">
    <property type="entry name" value="2-KETO-3-DEOXY-L-RHAMNONATE ALDOLASE"/>
    <property type="match status" value="1"/>
</dbReference>
<dbReference type="Gene3D" id="3.20.20.60">
    <property type="entry name" value="Phosphoenolpyruvate-binding domains"/>
    <property type="match status" value="1"/>
</dbReference>
<organism evidence="5 6">
    <name type="scientific">Auritidibacter ignavus</name>
    <dbReference type="NCBI Taxonomy" id="678932"/>
    <lineage>
        <taxon>Bacteria</taxon>
        <taxon>Bacillati</taxon>
        <taxon>Actinomycetota</taxon>
        <taxon>Actinomycetes</taxon>
        <taxon>Micrococcales</taxon>
        <taxon>Micrococcaceae</taxon>
        <taxon>Auritidibacter</taxon>
    </lineage>
</organism>
<dbReference type="AlphaFoldDB" id="A0AAJ6AI60"/>
<gene>
    <name evidence="5" type="ORF">QDX21_10570</name>
</gene>
<keyword evidence="2" id="KW-0479">Metal-binding</keyword>
<dbReference type="InterPro" id="IPR050251">
    <property type="entry name" value="HpcH-HpaI_aldolase"/>
</dbReference>
<dbReference type="FunFam" id="3.20.20.60:FF:000004">
    <property type="entry name" value="5-keto-4-deoxy-D-glucarate aldolase"/>
    <property type="match status" value="1"/>
</dbReference>
<dbReference type="SUPFAM" id="SSF51621">
    <property type="entry name" value="Phosphoenolpyruvate/pyruvate domain"/>
    <property type="match status" value="1"/>
</dbReference>
<evidence type="ECO:0000313" key="6">
    <source>
        <dbReference type="Proteomes" id="UP001224674"/>
    </source>
</evidence>
<evidence type="ECO:0000259" key="4">
    <source>
        <dbReference type="Pfam" id="PF03328"/>
    </source>
</evidence>
<dbReference type="Proteomes" id="UP001224674">
    <property type="component" value="Chromosome"/>
</dbReference>
<dbReference type="GO" id="GO:0046872">
    <property type="term" value="F:metal ion binding"/>
    <property type="evidence" value="ECO:0007669"/>
    <property type="project" value="UniProtKB-KW"/>
</dbReference>
<evidence type="ECO:0000256" key="3">
    <source>
        <dbReference type="ARBA" id="ARBA00023239"/>
    </source>
</evidence>
<reference evidence="5 6" key="1">
    <citation type="submission" date="2023-03" db="EMBL/GenBank/DDBJ databases">
        <title>Complete genome sequences of several Auritidibacter ignavus strains isolated from ear infections.</title>
        <authorList>
            <person name="Baehr T."/>
            <person name="Baumhoegger A.M."/>
        </authorList>
    </citation>
    <scope>NUCLEOTIDE SEQUENCE [LARGE SCALE GENOMIC DNA]</scope>
    <source>
        <strain evidence="5 6">BABAE-6</strain>
    </source>
</reference>
<proteinExistence type="inferred from homology"/>
<dbReference type="InterPro" id="IPR015813">
    <property type="entry name" value="Pyrv/PenolPyrv_kinase-like_dom"/>
</dbReference>
<dbReference type="GO" id="GO:0016832">
    <property type="term" value="F:aldehyde-lyase activity"/>
    <property type="evidence" value="ECO:0007669"/>
    <property type="project" value="TreeGrafter"/>
</dbReference>
<sequence length="285" mass="29768">MSLRVKQLLAQDPATSGLLPGALPSLRDLFPAQSGKPDQHGPIVGIFVSSGDAGVAEICAGAGFDYLLIDGEHSPLSLESIQSQLRAIAGYPVLSVVRVPHNDPVLIKQYLDLGVQSLIVPMVDTPDQARAAASAVAYPPDGVRGLGSALARSGRWSRIPDYLARARHTLTLLVQIESRTAVNHAAEILATDGVDGVFIGPSDLSASMGLLGRQTHPDVVAAVKHVMAEANAVGKIVGVNAFHADQARDYVAAGADFVNVSADVAILARGTEKLVAEWGIEQEAP</sequence>
<evidence type="ECO:0000256" key="1">
    <source>
        <dbReference type="ARBA" id="ARBA00005568"/>
    </source>
</evidence>
<dbReference type="GO" id="GO:0005737">
    <property type="term" value="C:cytoplasm"/>
    <property type="evidence" value="ECO:0007669"/>
    <property type="project" value="TreeGrafter"/>
</dbReference>
<dbReference type="RefSeq" id="WP_279674693.1">
    <property type="nucleotide sequence ID" value="NZ_CP122566.1"/>
</dbReference>
<dbReference type="Pfam" id="PF03328">
    <property type="entry name" value="HpcH_HpaI"/>
    <property type="match status" value="1"/>
</dbReference>
<accession>A0AAJ6AI60</accession>
<dbReference type="PANTHER" id="PTHR30502:SF0">
    <property type="entry name" value="PHOSPHOENOLPYRUVATE CARBOXYLASE FAMILY PROTEIN"/>
    <property type="match status" value="1"/>
</dbReference>
<protein>
    <submittedName>
        <fullName evidence="5">HpcH/HpaI aldolase/citrate lyase family protein</fullName>
    </submittedName>
</protein>
<dbReference type="InterPro" id="IPR040442">
    <property type="entry name" value="Pyrv_kinase-like_dom_sf"/>
</dbReference>
<evidence type="ECO:0000256" key="2">
    <source>
        <dbReference type="ARBA" id="ARBA00022723"/>
    </source>
</evidence>
<evidence type="ECO:0000313" key="5">
    <source>
        <dbReference type="EMBL" id="WGH92734.1"/>
    </source>
</evidence>
<feature type="domain" description="HpcH/HpaI aldolase/citrate lyase" evidence="4">
    <location>
        <begin position="45"/>
        <end position="266"/>
    </location>
</feature>
<comment type="similarity">
    <text evidence="1">Belongs to the HpcH/HpaI aldolase family.</text>
</comment>
<name>A0AAJ6AI60_9MICC</name>
<keyword evidence="6" id="KW-1185">Reference proteome</keyword>